<dbReference type="AlphaFoldDB" id="A0A268S4Q3"/>
<evidence type="ECO:0000313" key="7">
    <source>
        <dbReference type="EMBL" id="PAE88885.1"/>
    </source>
</evidence>
<evidence type="ECO:0000256" key="2">
    <source>
        <dbReference type="ARBA" id="ARBA00022475"/>
    </source>
</evidence>
<feature type="transmembrane region" description="Helical" evidence="6">
    <location>
        <begin position="76"/>
        <end position="97"/>
    </location>
</feature>
<proteinExistence type="predicted"/>
<dbReference type="OMA" id="AYSMYRR"/>
<gene>
    <name evidence="8" type="ORF">CHH61_05675</name>
    <name evidence="7" type="ORF">CHH72_10955</name>
</gene>
<dbReference type="InterPro" id="IPR039072">
    <property type="entry name" value="ATP_synth_I_Bacilli"/>
</dbReference>
<dbReference type="Proteomes" id="UP000216133">
    <property type="component" value="Unassembled WGS sequence"/>
</dbReference>
<feature type="transmembrane region" description="Helical" evidence="6">
    <location>
        <begin position="12"/>
        <end position="32"/>
    </location>
</feature>
<dbReference type="Pfam" id="PF03899">
    <property type="entry name" value="ATP-synt_I"/>
    <property type="match status" value="1"/>
</dbReference>
<dbReference type="PANTHER" id="PTHR40035:SF1">
    <property type="entry name" value="ATP SYNTHASE PROTEIN I"/>
    <property type="match status" value="1"/>
</dbReference>
<protein>
    <recommendedName>
        <fullName evidence="11">ATP synthase subunit I</fullName>
    </recommendedName>
</protein>
<evidence type="ECO:0008006" key="11">
    <source>
        <dbReference type="Google" id="ProtNLM"/>
    </source>
</evidence>
<keyword evidence="4 6" id="KW-1133">Transmembrane helix</keyword>
<evidence type="ECO:0000256" key="5">
    <source>
        <dbReference type="ARBA" id="ARBA00023136"/>
    </source>
</evidence>
<evidence type="ECO:0000256" key="6">
    <source>
        <dbReference type="SAM" id="Phobius"/>
    </source>
</evidence>
<keyword evidence="3 6" id="KW-0812">Transmembrane</keyword>
<dbReference type="PANTHER" id="PTHR40035">
    <property type="entry name" value="ATP SYNTHASE PROTEIN I"/>
    <property type="match status" value="1"/>
</dbReference>
<evidence type="ECO:0000256" key="3">
    <source>
        <dbReference type="ARBA" id="ARBA00022692"/>
    </source>
</evidence>
<reference evidence="9 10" key="1">
    <citation type="submission" date="2017-07" db="EMBL/GenBank/DDBJ databases">
        <title>Isolation and whole genome analysis of endospore-forming bacteria from heroin.</title>
        <authorList>
            <person name="Kalinowski J."/>
            <person name="Ahrens B."/>
            <person name="Al-Dilaimi A."/>
            <person name="Winkler A."/>
            <person name="Wibberg D."/>
            <person name="Schleenbecker U."/>
            <person name="Ruckert C."/>
            <person name="Wolfel R."/>
            <person name="Grass G."/>
        </authorList>
    </citation>
    <scope>NUCLEOTIDE SEQUENCE [LARGE SCALE GENOMIC DNA]</scope>
    <source>
        <strain evidence="8 9">7523-2</strain>
        <strain evidence="7 10">7539</strain>
    </source>
</reference>
<keyword evidence="2" id="KW-1003">Cell membrane</keyword>
<dbReference type="Proteomes" id="UP000216207">
    <property type="component" value="Unassembled WGS sequence"/>
</dbReference>
<keyword evidence="5 6" id="KW-0472">Membrane</keyword>
<name>A0A268S4Q3_SHOCL</name>
<evidence type="ECO:0000313" key="9">
    <source>
        <dbReference type="Proteomes" id="UP000216133"/>
    </source>
</evidence>
<sequence>MPEPKSLLKQQMWHYSCIVGFISLIFVIGSIFTPLQTIFLGLLLGVSVSYLNLWITYHNASVIGTNVAPSKRPFMVFAGLGFVFRLIFAFIAIWLALQFPENIHIVAVVVGLGLLYGVMMVDMFIKALIRKR</sequence>
<dbReference type="GO" id="GO:0005886">
    <property type="term" value="C:plasma membrane"/>
    <property type="evidence" value="ECO:0007669"/>
    <property type="project" value="UniProtKB-SubCell"/>
</dbReference>
<accession>A0A268S4Q3</accession>
<dbReference type="GeneID" id="86928183"/>
<evidence type="ECO:0000256" key="4">
    <source>
        <dbReference type="ARBA" id="ARBA00022989"/>
    </source>
</evidence>
<dbReference type="InterPro" id="IPR005598">
    <property type="entry name" value="ATP_synth_I"/>
</dbReference>
<dbReference type="EMBL" id="NPBS01000025">
    <property type="protein sequence ID" value="PAF26936.1"/>
    <property type="molecule type" value="Genomic_DNA"/>
</dbReference>
<evidence type="ECO:0000313" key="8">
    <source>
        <dbReference type="EMBL" id="PAF26936.1"/>
    </source>
</evidence>
<feature type="transmembrane region" description="Helical" evidence="6">
    <location>
        <begin position="103"/>
        <end position="125"/>
    </location>
</feature>
<feature type="transmembrane region" description="Helical" evidence="6">
    <location>
        <begin position="38"/>
        <end position="55"/>
    </location>
</feature>
<dbReference type="RefSeq" id="WP_011248692.1">
    <property type="nucleotide sequence ID" value="NZ_BOQS01000023.1"/>
</dbReference>
<dbReference type="EMBL" id="NPCC01000012">
    <property type="protein sequence ID" value="PAE88885.1"/>
    <property type="molecule type" value="Genomic_DNA"/>
</dbReference>
<comment type="caution">
    <text evidence="8">The sequence shown here is derived from an EMBL/GenBank/DDBJ whole genome shotgun (WGS) entry which is preliminary data.</text>
</comment>
<organism evidence="8 9">
    <name type="scientific">Shouchella clausii</name>
    <name type="common">Alkalihalobacillus clausii</name>
    <dbReference type="NCBI Taxonomy" id="79880"/>
    <lineage>
        <taxon>Bacteria</taxon>
        <taxon>Bacillati</taxon>
        <taxon>Bacillota</taxon>
        <taxon>Bacilli</taxon>
        <taxon>Bacillales</taxon>
        <taxon>Bacillaceae</taxon>
        <taxon>Shouchella</taxon>
    </lineage>
</organism>
<comment type="subcellular location">
    <subcellularLocation>
        <location evidence="1">Cell membrane</location>
        <topology evidence="1">Multi-pass membrane protein</topology>
    </subcellularLocation>
</comment>
<evidence type="ECO:0000256" key="1">
    <source>
        <dbReference type="ARBA" id="ARBA00004651"/>
    </source>
</evidence>
<evidence type="ECO:0000313" key="10">
    <source>
        <dbReference type="Proteomes" id="UP000216207"/>
    </source>
</evidence>